<feature type="region of interest" description="Disordered" evidence="1">
    <location>
        <begin position="31"/>
        <end position="51"/>
    </location>
</feature>
<keyword evidence="3" id="KW-1185">Reference proteome</keyword>
<name>A0AAV7RDK5_PLEWA</name>
<organism evidence="2 3">
    <name type="scientific">Pleurodeles waltl</name>
    <name type="common">Iberian ribbed newt</name>
    <dbReference type="NCBI Taxonomy" id="8319"/>
    <lineage>
        <taxon>Eukaryota</taxon>
        <taxon>Metazoa</taxon>
        <taxon>Chordata</taxon>
        <taxon>Craniata</taxon>
        <taxon>Vertebrata</taxon>
        <taxon>Euteleostomi</taxon>
        <taxon>Amphibia</taxon>
        <taxon>Batrachia</taxon>
        <taxon>Caudata</taxon>
        <taxon>Salamandroidea</taxon>
        <taxon>Salamandridae</taxon>
        <taxon>Pleurodelinae</taxon>
        <taxon>Pleurodeles</taxon>
    </lineage>
</organism>
<reference evidence="2" key="1">
    <citation type="journal article" date="2022" name="bioRxiv">
        <title>Sequencing and chromosome-scale assembly of the giantPleurodeles waltlgenome.</title>
        <authorList>
            <person name="Brown T."/>
            <person name="Elewa A."/>
            <person name="Iarovenko S."/>
            <person name="Subramanian E."/>
            <person name="Araus A.J."/>
            <person name="Petzold A."/>
            <person name="Susuki M."/>
            <person name="Suzuki K.-i.T."/>
            <person name="Hayashi T."/>
            <person name="Toyoda A."/>
            <person name="Oliveira C."/>
            <person name="Osipova E."/>
            <person name="Leigh N.D."/>
            <person name="Simon A."/>
            <person name="Yun M.H."/>
        </authorList>
    </citation>
    <scope>NUCLEOTIDE SEQUENCE</scope>
    <source>
        <strain evidence="2">20211129_DDA</strain>
        <tissue evidence="2">Liver</tissue>
    </source>
</reference>
<gene>
    <name evidence="2" type="ORF">NDU88_003678</name>
</gene>
<dbReference type="Proteomes" id="UP001066276">
    <property type="component" value="Chromosome 5"/>
</dbReference>
<evidence type="ECO:0000313" key="2">
    <source>
        <dbReference type="EMBL" id="KAJ1150891.1"/>
    </source>
</evidence>
<protein>
    <submittedName>
        <fullName evidence="2">Uncharacterized protein</fullName>
    </submittedName>
</protein>
<comment type="caution">
    <text evidence="2">The sequence shown here is derived from an EMBL/GenBank/DDBJ whole genome shotgun (WGS) entry which is preliminary data.</text>
</comment>
<evidence type="ECO:0000256" key="1">
    <source>
        <dbReference type="SAM" id="MobiDB-lite"/>
    </source>
</evidence>
<proteinExistence type="predicted"/>
<evidence type="ECO:0000313" key="3">
    <source>
        <dbReference type="Proteomes" id="UP001066276"/>
    </source>
</evidence>
<dbReference type="AlphaFoldDB" id="A0AAV7RDK5"/>
<dbReference type="EMBL" id="JANPWB010000009">
    <property type="protein sequence ID" value="KAJ1150891.1"/>
    <property type="molecule type" value="Genomic_DNA"/>
</dbReference>
<sequence>MKVPCVSDSASLLCFGAPTVIPVRLRLTETRRAINTPSTRGEGAHSSPPPLDVEVVAVGAGLRPAHATKESRSWSSALSLGPPVSPKIETAAQRFSPGRIQLL</sequence>
<accession>A0AAV7RDK5</accession>